<proteinExistence type="predicted"/>
<protein>
    <submittedName>
        <fullName evidence="1">Uncharacterized protein</fullName>
    </submittedName>
</protein>
<gene>
    <name evidence="1" type="ORF">SAMN05216363_0438</name>
</gene>
<keyword evidence="2" id="KW-1185">Reference proteome</keyword>
<accession>A0A1H2L7A1</accession>
<dbReference type="AlphaFoldDB" id="A0A1H2L7A1"/>
<organism evidence="1 2">
    <name type="scientific">Pseudomonas sihuiensis</name>
    <dbReference type="NCBI Taxonomy" id="1274359"/>
    <lineage>
        <taxon>Bacteria</taxon>
        <taxon>Pseudomonadati</taxon>
        <taxon>Pseudomonadota</taxon>
        <taxon>Gammaproteobacteria</taxon>
        <taxon>Pseudomonadales</taxon>
        <taxon>Pseudomonadaceae</taxon>
        <taxon>Pseudomonas</taxon>
    </lineage>
</organism>
<dbReference type="Proteomes" id="UP000198675">
    <property type="component" value="Chromosome I"/>
</dbReference>
<name>A0A1H2L7A1_9PSED</name>
<reference evidence="2" key="1">
    <citation type="submission" date="2016-10" db="EMBL/GenBank/DDBJ databases">
        <authorList>
            <person name="Varghese N."/>
            <person name="Submissions S."/>
        </authorList>
    </citation>
    <scope>NUCLEOTIDE SEQUENCE [LARGE SCALE GENOMIC DNA]</scope>
    <source>
        <strain evidence="2">KCTC 32246</strain>
    </source>
</reference>
<evidence type="ECO:0000313" key="2">
    <source>
        <dbReference type="Proteomes" id="UP000198675"/>
    </source>
</evidence>
<dbReference type="RefSeq" id="WP_157719649.1">
    <property type="nucleotide sequence ID" value="NZ_LT629797.1"/>
</dbReference>
<dbReference type="EMBL" id="LT629797">
    <property type="protein sequence ID" value="SDU76682.1"/>
    <property type="molecule type" value="Genomic_DNA"/>
</dbReference>
<sequence length="263" mass="28439">MNDKINKSRCWANSLGGCDTMSGEHVVSNAIFKAGCSCPIIIEGVKRIRDGAPTRGAEKSNILCRHHNSILSPLDETIGRIARFQAEANDKNFDGSLIVEGELLERWLLKTVINSAAAGWAAPVKWQPSPSIARAIFGLEPIPEKLGLYSVDGVDPSHRPTGGVTFTPIHMGTSLGKILVGAYVTVHGMPLLASLKTDLPEMLEAGNIPDLTNRFSPNGLKHLYHPGAIVMSRKEGDPVFIGLSWNGLLRYADGTTAPYPYEK</sequence>
<evidence type="ECO:0000313" key="1">
    <source>
        <dbReference type="EMBL" id="SDU76682.1"/>
    </source>
</evidence>